<name>A0ABT0UMZ4_9ACTN</name>
<accession>A0ABT0UMZ4</accession>
<evidence type="ECO:0000313" key="1">
    <source>
        <dbReference type="EMBL" id="MCM2389701.1"/>
    </source>
</evidence>
<dbReference type="Proteomes" id="UP001431429">
    <property type="component" value="Unassembled WGS sequence"/>
</dbReference>
<gene>
    <name evidence="1" type="ORF">NBG84_15620</name>
</gene>
<dbReference type="InterPro" id="IPR032466">
    <property type="entry name" value="Metal_Hydrolase"/>
</dbReference>
<dbReference type="InterPro" id="IPR046249">
    <property type="entry name" value="DUF6282"/>
</dbReference>
<comment type="caution">
    <text evidence="1">The sequence shown here is derived from an EMBL/GenBank/DDBJ whole genome shotgun (WGS) entry which is preliminary data.</text>
</comment>
<dbReference type="EMBL" id="JAMQAW010000011">
    <property type="protein sequence ID" value="MCM2389701.1"/>
    <property type="molecule type" value="Genomic_DNA"/>
</dbReference>
<protein>
    <submittedName>
        <fullName evidence="1">DUF6282 family protein</fullName>
    </submittedName>
</protein>
<proteinExistence type="predicted"/>
<dbReference type="RefSeq" id="WP_250920036.1">
    <property type="nucleotide sequence ID" value="NZ_JAMQAW010000011.1"/>
</dbReference>
<organism evidence="1 2">
    <name type="scientific">Streptomyces albipurpureus</name>
    <dbReference type="NCBI Taxonomy" id="2897419"/>
    <lineage>
        <taxon>Bacteria</taxon>
        <taxon>Bacillati</taxon>
        <taxon>Actinomycetota</taxon>
        <taxon>Actinomycetes</taxon>
        <taxon>Kitasatosporales</taxon>
        <taxon>Streptomycetaceae</taxon>
        <taxon>Streptomyces</taxon>
    </lineage>
</organism>
<dbReference type="SUPFAM" id="SSF51556">
    <property type="entry name" value="Metallo-dependent hydrolases"/>
    <property type="match status" value="1"/>
</dbReference>
<reference evidence="1" key="1">
    <citation type="submission" date="2022-06" db="EMBL/GenBank/DDBJ databases">
        <title>Genome public.</title>
        <authorList>
            <person name="Sun Q."/>
        </authorList>
    </citation>
    <scope>NUCLEOTIDE SEQUENCE</scope>
    <source>
        <strain evidence="1">CWNU-1</strain>
    </source>
</reference>
<keyword evidence="2" id="KW-1185">Reference proteome</keyword>
<evidence type="ECO:0000313" key="2">
    <source>
        <dbReference type="Proteomes" id="UP001431429"/>
    </source>
</evidence>
<dbReference type="Pfam" id="PF19799">
    <property type="entry name" value="DUF6282"/>
    <property type="match status" value="1"/>
</dbReference>
<sequence>MSDESPAMPPWARAMADLHVHSSPSLLPRHGDDLSTVDAMRAQGFTTMVLKAHEGSTVERAAMAGEGVYGGVVLNSCVGGANPDAVRVAAELGGRIVWLPTLSSPTHRAAVAAPELTVHRNIELRHVEVIDDGRLRTEWFDVLDAVAAHDLVLASGHLSASQTLVVFTEARRRGVQRLLVNHPKLAFLHWRDDAADAFRALGAHLELGIVPDLLCSEEASSLTLTAHYPLSLLVFGGDMGHTDFPAPAAAVGPWLRRLEQRVGADAAATLMTTTTTNLLLP</sequence>